<sequence length="125" mass="14022">MNPIDACDGLSSCSYITQLAGSRACAPSPSRVYLCLWPFFIRHASLFSVQQTDSRHACVGPLRMLCASCCGKEKEKKRKEKQKMRLGLESGVLAEGVLELEKTESKPRGEKPEQEKKRTIYILNE</sequence>
<reference evidence="2" key="1">
    <citation type="submission" date="2023-07" db="EMBL/GenBank/DDBJ databases">
        <title>draft genome sequence of fig (Ficus carica).</title>
        <authorList>
            <person name="Takahashi T."/>
            <person name="Nishimura K."/>
        </authorList>
    </citation>
    <scope>NUCLEOTIDE SEQUENCE</scope>
</reference>
<feature type="region of interest" description="Disordered" evidence="1">
    <location>
        <begin position="101"/>
        <end position="125"/>
    </location>
</feature>
<dbReference type="AlphaFoldDB" id="A0AA88DUP5"/>
<proteinExistence type="predicted"/>
<dbReference type="EMBL" id="BTGU01000121">
    <property type="protein sequence ID" value="GMN62036.1"/>
    <property type="molecule type" value="Genomic_DNA"/>
</dbReference>
<feature type="compositionally biased region" description="Basic and acidic residues" evidence="1">
    <location>
        <begin position="101"/>
        <end position="118"/>
    </location>
</feature>
<organism evidence="2 3">
    <name type="scientific">Ficus carica</name>
    <name type="common">Common fig</name>
    <dbReference type="NCBI Taxonomy" id="3494"/>
    <lineage>
        <taxon>Eukaryota</taxon>
        <taxon>Viridiplantae</taxon>
        <taxon>Streptophyta</taxon>
        <taxon>Embryophyta</taxon>
        <taxon>Tracheophyta</taxon>
        <taxon>Spermatophyta</taxon>
        <taxon>Magnoliopsida</taxon>
        <taxon>eudicotyledons</taxon>
        <taxon>Gunneridae</taxon>
        <taxon>Pentapetalae</taxon>
        <taxon>rosids</taxon>
        <taxon>fabids</taxon>
        <taxon>Rosales</taxon>
        <taxon>Moraceae</taxon>
        <taxon>Ficeae</taxon>
        <taxon>Ficus</taxon>
    </lineage>
</organism>
<evidence type="ECO:0000256" key="1">
    <source>
        <dbReference type="SAM" id="MobiDB-lite"/>
    </source>
</evidence>
<protein>
    <submittedName>
        <fullName evidence="2">Uncharacterized protein</fullName>
    </submittedName>
</protein>
<dbReference type="Proteomes" id="UP001187192">
    <property type="component" value="Unassembled WGS sequence"/>
</dbReference>
<comment type="caution">
    <text evidence="2">The sequence shown here is derived from an EMBL/GenBank/DDBJ whole genome shotgun (WGS) entry which is preliminary data.</text>
</comment>
<gene>
    <name evidence="2" type="ORF">TIFTF001_031120</name>
</gene>
<evidence type="ECO:0000313" key="2">
    <source>
        <dbReference type="EMBL" id="GMN62036.1"/>
    </source>
</evidence>
<name>A0AA88DUP5_FICCA</name>
<keyword evidence="3" id="KW-1185">Reference proteome</keyword>
<accession>A0AA88DUP5</accession>
<evidence type="ECO:0000313" key="3">
    <source>
        <dbReference type="Proteomes" id="UP001187192"/>
    </source>
</evidence>